<dbReference type="PANTHER" id="PTHR21310:SF15">
    <property type="entry name" value="AMINOGLYCOSIDE PHOSPHOTRANSFERASE DOMAIN-CONTAINING PROTEIN"/>
    <property type="match status" value="1"/>
</dbReference>
<evidence type="ECO:0000313" key="3">
    <source>
        <dbReference type="Proteomes" id="UP000321331"/>
    </source>
</evidence>
<gene>
    <name evidence="2" type="ORF">FocTR4_00005765</name>
</gene>
<dbReference type="AlphaFoldDB" id="A0A5C6TGI1"/>
<proteinExistence type="predicted"/>
<name>A0A5C6TGI1_FUSOC</name>
<protein>
    <submittedName>
        <fullName evidence="2">Uncharacterized protein</fullName>
    </submittedName>
</protein>
<feature type="chain" id="PRO_5022762107" evidence="1">
    <location>
        <begin position="31"/>
        <end position="442"/>
    </location>
</feature>
<comment type="caution">
    <text evidence="2">The sequence shown here is derived from an EMBL/GenBank/DDBJ whole genome shotgun (WGS) entry which is preliminary data.</text>
</comment>
<evidence type="ECO:0000256" key="1">
    <source>
        <dbReference type="SAM" id="SignalP"/>
    </source>
</evidence>
<dbReference type="Proteomes" id="UP000321331">
    <property type="component" value="Unassembled WGS sequence"/>
</dbReference>
<keyword evidence="1" id="KW-0732">Signal</keyword>
<dbReference type="Gene3D" id="3.90.1200.10">
    <property type="match status" value="1"/>
</dbReference>
<sequence length="442" mass="49516">MTKQLSRSKIFRWAKFNLKALLLLAEKLRGRSCTCDESKAPKSGSLNWVIFLTFDDGVEWAFRSPRYDTCTFSDETASKILVSEASTLSGTHENDIGIPYILQSKASGRPLSDYRWTEPSVQPPNIKHPILQLPLSESDRERIMAQLGTIMSHLSQVPFNKIGSLFEEDNGGFSVGECLSPVLTWQSRDALETDIERGPFAEESSYLRSLISALTSHAEELPLTPYLFFSPLPKPADYPSWDSFKAATDRRGDFVVVGDKLEGSKNRLDYCIAGQMLEEMLPLLSNDSTGFTLSHPDLHTGNIFVDEDLNITSIVDWGSAIAGPVTELLATPGLASSSKPPSVALTVAFQAGFSQESPNISRDMWERAEMMWYFSHVVRLLSGQDLPLFQRLHDLVYKTGVENLSDSRDYGWLFHQRAMTPSNKQLLSKLREDDLTDDEVKE</sequence>
<dbReference type="PANTHER" id="PTHR21310">
    <property type="entry name" value="AMINOGLYCOSIDE PHOSPHOTRANSFERASE-RELATED-RELATED"/>
    <property type="match status" value="1"/>
</dbReference>
<dbReference type="InterPro" id="IPR011009">
    <property type="entry name" value="Kinase-like_dom_sf"/>
</dbReference>
<evidence type="ECO:0000313" key="2">
    <source>
        <dbReference type="EMBL" id="TXC10200.1"/>
    </source>
</evidence>
<accession>A0A5C6TGI1</accession>
<dbReference type="SUPFAM" id="SSF56112">
    <property type="entry name" value="Protein kinase-like (PK-like)"/>
    <property type="match status" value="1"/>
</dbReference>
<dbReference type="EMBL" id="VMNF01000004">
    <property type="protein sequence ID" value="TXC10200.1"/>
    <property type="molecule type" value="Genomic_DNA"/>
</dbReference>
<dbReference type="InterPro" id="IPR051678">
    <property type="entry name" value="AGP_Transferase"/>
</dbReference>
<organism evidence="2 3">
    <name type="scientific">Fusarium oxysporum f. sp. cubense</name>
    <dbReference type="NCBI Taxonomy" id="61366"/>
    <lineage>
        <taxon>Eukaryota</taxon>
        <taxon>Fungi</taxon>
        <taxon>Dikarya</taxon>
        <taxon>Ascomycota</taxon>
        <taxon>Pezizomycotina</taxon>
        <taxon>Sordariomycetes</taxon>
        <taxon>Hypocreomycetidae</taxon>
        <taxon>Hypocreales</taxon>
        <taxon>Nectriaceae</taxon>
        <taxon>Fusarium</taxon>
        <taxon>Fusarium oxysporum species complex</taxon>
    </lineage>
</organism>
<reference evidence="2 3" key="1">
    <citation type="submission" date="2019-07" db="EMBL/GenBank/DDBJ databases">
        <title>The First High-Quality Draft Genome Sequence of the Causal Agent of the Current Panama Disease Epidemic.</title>
        <authorList>
            <person name="Warmington R.J."/>
            <person name="Kay W."/>
            <person name="Jeffries A."/>
            <person name="Bebber D."/>
            <person name="Moore K."/>
            <person name="Studholme D.J."/>
        </authorList>
    </citation>
    <scope>NUCLEOTIDE SEQUENCE [LARGE SCALE GENOMIC DNA]</scope>
    <source>
        <strain evidence="2 3">TR4</strain>
    </source>
</reference>
<feature type="signal peptide" evidence="1">
    <location>
        <begin position="1"/>
        <end position="30"/>
    </location>
</feature>